<proteinExistence type="predicted"/>
<accession>A0A7H8R7C3</accession>
<dbReference type="AlphaFoldDB" id="A0A7H8R7C3"/>
<reference evidence="2" key="1">
    <citation type="submission" date="2020-06" db="EMBL/GenBank/DDBJ databases">
        <title>A chromosome-scale genome assembly of Talaromyces rugulosus W13939.</title>
        <authorList>
            <person name="Wang B."/>
            <person name="Guo L."/>
            <person name="Ye K."/>
            <person name="Wang L."/>
        </authorList>
    </citation>
    <scope>NUCLEOTIDE SEQUENCE [LARGE SCALE GENOMIC DNA]</scope>
    <source>
        <strain evidence="2">W13939</strain>
    </source>
</reference>
<protein>
    <submittedName>
        <fullName evidence="1">Uncharacterized protein</fullName>
    </submittedName>
</protein>
<dbReference type="OrthoDB" id="4062651at2759"/>
<gene>
    <name evidence="1" type="ORF">TRUGW13939_09419</name>
</gene>
<dbReference type="KEGG" id="trg:TRUGW13939_09419"/>
<dbReference type="EMBL" id="CP055902">
    <property type="protein sequence ID" value="QKX62260.1"/>
    <property type="molecule type" value="Genomic_DNA"/>
</dbReference>
<name>A0A7H8R7C3_TALRU</name>
<dbReference type="GeneID" id="55996902"/>
<sequence length="102" mass="11956">MNIHLRIPDQTAWPPDLWESLGARGSAQMSDERIKSLGITEHLTRALNSWWERDPEAQKTYQKLPFGSNIRCSEIKMKPEDMEFQYLPKENLDELLLTVKEL</sequence>
<keyword evidence="2" id="KW-1185">Reference proteome</keyword>
<organism evidence="1 2">
    <name type="scientific">Talaromyces rugulosus</name>
    <name type="common">Penicillium rugulosum</name>
    <dbReference type="NCBI Taxonomy" id="121627"/>
    <lineage>
        <taxon>Eukaryota</taxon>
        <taxon>Fungi</taxon>
        <taxon>Dikarya</taxon>
        <taxon>Ascomycota</taxon>
        <taxon>Pezizomycotina</taxon>
        <taxon>Eurotiomycetes</taxon>
        <taxon>Eurotiomycetidae</taxon>
        <taxon>Eurotiales</taxon>
        <taxon>Trichocomaceae</taxon>
        <taxon>Talaromyces</taxon>
        <taxon>Talaromyces sect. Islandici</taxon>
    </lineage>
</organism>
<dbReference type="RefSeq" id="XP_035348434.1">
    <property type="nucleotide sequence ID" value="XM_035492541.1"/>
</dbReference>
<evidence type="ECO:0000313" key="1">
    <source>
        <dbReference type="EMBL" id="QKX62260.1"/>
    </source>
</evidence>
<evidence type="ECO:0000313" key="2">
    <source>
        <dbReference type="Proteomes" id="UP000509510"/>
    </source>
</evidence>
<dbReference type="Proteomes" id="UP000509510">
    <property type="component" value="Chromosome V"/>
</dbReference>